<evidence type="ECO:0000313" key="2">
    <source>
        <dbReference type="Proteomes" id="UP000597613"/>
    </source>
</evidence>
<organism evidence="1 2">
    <name type="scientific">Sphingomonas albertensis</name>
    <dbReference type="NCBI Taxonomy" id="2762591"/>
    <lineage>
        <taxon>Bacteria</taxon>
        <taxon>Pseudomonadati</taxon>
        <taxon>Pseudomonadota</taxon>
        <taxon>Alphaproteobacteria</taxon>
        <taxon>Sphingomonadales</taxon>
        <taxon>Sphingomonadaceae</taxon>
        <taxon>Sphingomonas</taxon>
    </lineage>
</organism>
<keyword evidence="2" id="KW-1185">Reference proteome</keyword>
<evidence type="ECO:0008006" key="3">
    <source>
        <dbReference type="Google" id="ProtNLM"/>
    </source>
</evidence>
<name>A0ABR7AJG9_9SPHN</name>
<comment type="caution">
    <text evidence="1">The sequence shown here is derived from an EMBL/GenBank/DDBJ whole genome shotgun (WGS) entry which is preliminary data.</text>
</comment>
<dbReference type="RefSeq" id="WP_187502395.1">
    <property type="nucleotide sequence ID" value="NZ_CP162536.1"/>
</dbReference>
<dbReference type="EMBL" id="JACONT010000003">
    <property type="protein sequence ID" value="MBC3940603.1"/>
    <property type="molecule type" value="Genomic_DNA"/>
</dbReference>
<accession>A0ABR7AJG9</accession>
<evidence type="ECO:0000313" key="1">
    <source>
        <dbReference type="EMBL" id="MBC3940603.1"/>
    </source>
</evidence>
<proteinExistence type="predicted"/>
<reference evidence="1 2" key="1">
    <citation type="submission" date="2020-08" db="EMBL/GenBank/DDBJ databases">
        <title>Putative novel bacterial strains isolated from necrotic wheat leaf tissues caused by Xanthomonas translucens.</title>
        <authorList>
            <person name="Tambong J.T."/>
        </authorList>
    </citation>
    <scope>NUCLEOTIDE SEQUENCE [LARGE SCALE GENOMIC DNA]</scope>
    <source>
        <strain evidence="2">DOAB 1063</strain>
    </source>
</reference>
<sequence>MVLEDREQASLAHLKERIQKISGHLDMGNGTSVANALSTALDLDLRIGAPEDGETVLNALPDAEIDDLAGKLVRVYGTKNMEFTLPLGTMVASSAIGDVRFGHERWLLDAGRPGLHAMANIRRDAHGPNFDLLRSHITRLTRNLPCGRLGLPLPAFIVGVSERHLLHFSPCDEAGGVVLERWANCTDAPRFTAASPTQILEFAESIVADMKTFWERREAIAARARKVRALADAAAAEHGAEVLLLAVDLSDQRDSERVDMYVHYLAIDEAMRVGSVLDLLPDRDDITAASYEPPSGVSHRPFERAKLHRLGADGRIDDMAAAVAAAAPGGAKAVFAKLAIAYESTFEVSTGNTPMFVALFWRDGTIKADISMAGKVEWYRERLEILGHLLPETVRESLRGRTVDSIAALPFYCACKIERAGDLVGGIRLDLEIGTRLVDLSTGRIWDGPASGH</sequence>
<protein>
    <recommendedName>
        <fullName evidence="3">GAF domain-containing protein</fullName>
    </recommendedName>
</protein>
<dbReference type="Proteomes" id="UP000597613">
    <property type="component" value="Unassembled WGS sequence"/>
</dbReference>
<gene>
    <name evidence="1" type="ORF">H8S47_02750</name>
</gene>